<dbReference type="InterPro" id="IPR025184">
    <property type="entry name" value="AadA_C"/>
</dbReference>
<accession>A0A224A9N2</accession>
<dbReference type="EMBL" id="LC310969">
    <property type="protein sequence ID" value="BBA09491.1"/>
    <property type="molecule type" value="Genomic_DNA"/>
</dbReference>
<evidence type="ECO:0000256" key="2">
    <source>
        <dbReference type="ARBA" id="ARBA00035126"/>
    </source>
</evidence>
<comment type="catalytic activity">
    <reaction evidence="4">
        <text>streptomycin + ATP = 3''-O-adenylylstreptomycin + diphosphate</text>
        <dbReference type="Rhea" id="RHEA:20245"/>
        <dbReference type="ChEBI" id="CHEBI:30616"/>
        <dbReference type="ChEBI" id="CHEBI:33019"/>
        <dbReference type="ChEBI" id="CHEBI:58007"/>
        <dbReference type="ChEBI" id="CHEBI:58605"/>
        <dbReference type="EC" id="2.7.7.47"/>
    </reaction>
</comment>
<dbReference type="NCBIfam" id="NF010309">
    <property type="entry name" value="PRK13746.1"/>
    <property type="match status" value="1"/>
</dbReference>
<reference evidence="7" key="1">
    <citation type="submission" date="2017-07" db="EMBL/GenBank/DDBJ databases">
        <title>Characterization of integrons and antimicrobial resistance genes in water isolates of Shigella spp. in Iran.</title>
        <authorList>
            <person name="Shahin K."/>
            <person name="Bouzari M."/>
            <person name="Wang R."/>
            <person name="Rabbani M."/>
        </authorList>
    </citation>
    <scope>NUCLEOTIDE SEQUENCE</scope>
    <source>
        <strain evidence="7">S. sonnei-w44</strain>
    </source>
</reference>
<dbReference type="InterPro" id="IPR002934">
    <property type="entry name" value="Polymerase_NTP_transf_dom"/>
</dbReference>
<proteinExistence type="predicted"/>
<evidence type="ECO:0000256" key="1">
    <source>
        <dbReference type="ARBA" id="ARBA00022679"/>
    </source>
</evidence>
<dbReference type="SUPFAM" id="SSF81301">
    <property type="entry name" value="Nucleotidyltransferase"/>
    <property type="match status" value="1"/>
</dbReference>
<dbReference type="Pfam" id="PF01909">
    <property type="entry name" value="NTP_transf_2"/>
    <property type="match status" value="1"/>
</dbReference>
<dbReference type="Pfam" id="PF13427">
    <property type="entry name" value="AadA_C"/>
    <property type="match status" value="1"/>
</dbReference>
<dbReference type="GO" id="GO:0009012">
    <property type="term" value="F:aminoglycoside 3''-adenylyltransferase activity"/>
    <property type="evidence" value="ECO:0007669"/>
    <property type="project" value="UniProtKB-EC"/>
</dbReference>
<dbReference type="Gene3D" id="3.30.460.10">
    <property type="entry name" value="Beta Polymerase, domain 2"/>
    <property type="match status" value="1"/>
</dbReference>
<evidence type="ECO:0000259" key="6">
    <source>
        <dbReference type="Pfam" id="PF13427"/>
    </source>
</evidence>
<evidence type="ECO:0000313" key="7">
    <source>
        <dbReference type="EMBL" id="BBA09491.1"/>
    </source>
</evidence>
<dbReference type="AlphaFoldDB" id="A0A224A9N2"/>
<dbReference type="CDD" id="cd05403">
    <property type="entry name" value="NT_KNTase_like"/>
    <property type="match status" value="1"/>
</dbReference>
<feature type="domain" description="Adenylyltransferase AadA C-terminal" evidence="6">
    <location>
        <begin position="171"/>
        <end position="273"/>
    </location>
</feature>
<dbReference type="NCBIfam" id="NF012157">
    <property type="entry name" value="ANT_3pp_I"/>
    <property type="match status" value="1"/>
</dbReference>
<evidence type="ECO:0000256" key="4">
    <source>
        <dbReference type="ARBA" id="ARBA00048566"/>
    </source>
</evidence>
<feature type="domain" description="Polymerase nucleotidyl transferase" evidence="5">
    <location>
        <begin position="29"/>
        <end position="59"/>
    </location>
</feature>
<dbReference type="InterPro" id="IPR043519">
    <property type="entry name" value="NT_sf"/>
</dbReference>
<keyword evidence="1 7" id="KW-0808">Transferase</keyword>
<protein>
    <recommendedName>
        <fullName evidence="3">Aminoglycoside (3'') (9) adenylyltransferase</fullName>
        <ecNumber evidence="2">2.7.7.47</ecNumber>
    </recommendedName>
</protein>
<evidence type="ECO:0000259" key="5">
    <source>
        <dbReference type="Pfam" id="PF01909"/>
    </source>
</evidence>
<sequence length="280" mass="30965">MGEFFPAQVFKQLSHARAVIERHLAATLDTIHLFGSAIDGGLKPDSDIDLLVTVSAAPNDSLRQALMLDLLKVSSPPGDGGTWRPLELTVVARSEVVPWRYPARRELQFGDGSATNPFRTFKLPFGSDLWLRHDILSGTFEPAVLDHDLAILLTKARQHSLALLGPSAATFFEPVPKEHFSKALFDTIAQWNAESDWKGDERNVVLALARIWYSASTGLIAPKDVAAAWVSERLPAEHRPLICKARAAYLGSEDDDLAMRVEETAAFVRYAKATIERILR</sequence>
<evidence type="ECO:0000256" key="3">
    <source>
        <dbReference type="ARBA" id="ARBA00035252"/>
    </source>
</evidence>
<dbReference type="EC" id="2.7.7.47" evidence="2"/>
<name>A0A224A9N2_SHISO</name>
<organism evidence="7">
    <name type="scientific">Shigella sonnei</name>
    <dbReference type="NCBI Taxonomy" id="624"/>
    <lineage>
        <taxon>Bacteria</taxon>
        <taxon>Pseudomonadati</taxon>
        <taxon>Pseudomonadota</taxon>
        <taxon>Gammaproteobacteria</taxon>
        <taxon>Enterobacterales</taxon>
        <taxon>Enterobacteriaceae</taxon>
        <taxon>Shigella</taxon>
    </lineage>
</organism>
<gene>
    <name evidence="7" type="primary">aadA5</name>
</gene>